<accession>A0A5B7GJI4</accession>
<evidence type="ECO:0000256" key="1">
    <source>
        <dbReference type="SAM" id="MobiDB-lite"/>
    </source>
</evidence>
<protein>
    <submittedName>
        <fullName evidence="2">Uncharacterized protein</fullName>
    </submittedName>
</protein>
<name>A0A5B7GJI4_PORTR</name>
<keyword evidence="3" id="KW-1185">Reference proteome</keyword>
<evidence type="ECO:0000313" key="3">
    <source>
        <dbReference type="Proteomes" id="UP000324222"/>
    </source>
</evidence>
<evidence type="ECO:0000313" key="2">
    <source>
        <dbReference type="EMBL" id="MPC57593.1"/>
    </source>
</evidence>
<gene>
    <name evidence="2" type="ORF">E2C01_051577</name>
</gene>
<comment type="caution">
    <text evidence="2">The sequence shown here is derived from an EMBL/GenBank/DDBJ whole genome shotgun (WGS) entry which is preliminary data.</text>
</comment>
<reference evidence="2 3" key="1">
    <citation type="submission" date="2019-05" db="EMBL/GenBank/DDBJ databases">
        <title>Another draft genome of Portunus trituberculatus and its Hox gene families provides insights of decapod evolution.</title>
        <authorList>
            <person name="Jeong J.-H."/>
            <person name="Song I."/>
            <person name="Kim S."/>
            <person name="Choi T."/>
            <person name="Kim D."/>
            <person name="Ryu S."/>
            <person name="Kim W."/>
        </authorList>
    </citation>
    <scope>NUCLEOTIDE SEQUENCE [LARGE SCALE GENOMIC DNA]</scope>
    <source>
        <tissue evidence="2">Muscle</tissue>
    </source>
</reference>
<proteinExistence type="predicted"/>
<dbReference type="EMBL" id="VSRR010014914">
    <property type="protein sequence ID" value="MPC57593.1"/>
    <property type="molecule type" value="Genomic_DNA"/>
</dbReference>
<organism evidence="2 3">
    <name type="scientific">Portunus trituberculatus</name>
    <name type="common">Swimming crab</name>
    <name type="synonym">Neptunus trituberculatus</name>
    <dbReference type="NCBI Taxonomy" id="210409"/>
    <lineage>
        <taxon>Eukaryota</taxon>
        <taxon>Metazoa</taxon>
        <taxon>Ecdysozoa</taxon>
        <taxon>Arthropoda</taxon>
        <taxon>Crustacea</taxon>
        <taxon>Multicrustacea</taxon>
        <taxon>Malacostraca</taxon>
        <taxon>Eumalacostraca</taxon>
        <taxon>Eucarida</taxon>
        <taxon>Decapoda</taxon>
        <taxon>Pleocyemata</taxon>
        <taxon>Brachyura</taxon>
        <taxon>Eubrachyura</taxon>
        <taxon>Portunoidea</taxon>
        <taxon>Portunidae</taxon>
        <taxon>Portuninae</taxon>
        <taxon>Portunus</taxon>
    </lineage>
</organism>
<dbReference type="Proteomes" id="UP000324222">
    <property type="component" value="Unassembled WGS sequence"/>
</dbReference>
<dbReference type="AlphaFoldDB" id="A0A5B7GJI4"/>
<sequence length="71" mass="7910">MSVTEGGVEEPPRPVTFSYNTCQARQCSQSRVIWVNTTPQSHGEYSPALRPRHVGILHPSTSRSPKGKRAY</sequence>
<feature type="region of interest" description="Disordered" evidence="1">
    <location>
        <begin position="52"/>
        <end position="71"/>
    </location>
</feature>